<dbReference type="EMBL" id="CAJVQB010062098">
    <property type="protein sequence ID" value="CAG8840120.1"/>
    <property type="molecule type" value="Genomic_DNA"/>
</dbReference>
<feature type="non-terminal residue" evidence="1">
    <location>
        <position position="42"/>
    </location>
</feature>
<name>A0ABN7WSZ2_GIGMA</name>
<proteinExistence type="predicted"/>
<sequence length="42" mass="4796">MAKAFVSKKRKALSQIHDKNTYKISKITTTLINKEEVSSTKK</sequence>
<accession>A0ABN7WSZ2</accession>
<evidence type="ECO:0000313" key="2">
    <source>
        <dbReference type="Proteomes" id="UP000789901"/>
    </source>
</evidence>
<reference evidence="1 2" key="1">
    <citation type="submission" date="2021-06" db="EMBL/GenBank/DDBJ databases">
        <authorList>
            <person name="Kallberg Y."/>
            <person name="Tangrot J."/>
            <person name="Rosling A."/>
        </authorList>
    </citation>
    <scope>NUCLEOTIDE SEQUENCE [LARGE SCALE GENOMIC DNA]</scope>
    <source>
        <strain evidence="1 2">120-4 pot B 10/14</strain>
    </source>
</reference>
<dbReference type="Proteomes" id="UP000789901">
    <property type="component" value="Unassembled WGS sequence"/>
</dbReference>
<comment type="caution">
    <text evidence="1">The sequence shown here is derived from an EMBL/GenBank/DDBJ whole genome shotgun (WGS) entry which is preliminary data.</text>
</comment>
<organism evidence="1 2">
    <name type="scientific">Gigaspora margarita</name>
    <dbReference type="NCBI Taxonomy" id="4874"/>
    <lineage>
        <taxon>Eukaryota</taxon>
        <taxon>Fungi</taxon>
        <taxon>Fungi incertae sedis</taxon>
        <taxon>Mucoromycota</taxon>
        <taxon>Glomeromycotina</taxon>
        <taxon>Glomeromycetes</taxon>
        <taxon>Diversisporales</taxon>
        <taxon>Gigasporaceae</taxon>
        <taxon>Gigaspora</taxon>
    </lineage>
</organism>
<evidence type="ECO:0000313" key="1">
    <source>
        <dbReference type="EMBL" id="CAG8840120.1"/>
    </source>
</evidence>
<protein>
    <submittedName>
        <fullName evidence="1">10091_t:CDS:1</fullName>
    </submittedName>
</protein>
<gene>
    <name evidence="1" type="ORF">GMARGA_LOCUS34763</name>
</gene>
<keyword evidence="2" id="KW-1185">Reference proteome</keyword>